<dbReference type="SUPFAM" id="SSF88946">
    <property type="entry name" value="Sigma2 domain of RNA polymerase sigma factors"/>
    <property type="match status" value="1"/>
</dbReference>
<keyword evidence="5" id="KW-0804">Transcription</keyword>
<dbReference type="InterPro" id="IPR013324">
    <property type="entry name" value="RNA_pol_sigma_r3/r4-like"/>
</dbReference>
<sequence length="198" mass="22315">MTDDGFREFVEIRYADLVRTAYLLTGSRHAAEDLVQIALMRAMRRWSQVDEPMAYVRRIMVNERTRLWRRFGSRELLAGVTGSWRSPSEPGRDLAHDVVVRDEMLAALHHLPPRMRAVLVLRYWEDLTEAQIADALGCSVGTVKSQSSRALARLRAVLPAAPPRPVTSEQPAPCRDVDKSSLAAVPDASRRRDPSDGR</sequence>
<reference evidence="9 10" key="1">
    <citation type="submission" date="2020-02" db="EMBL/GenBank/DDBJ databases">
        <title>Draft Genome Sequence of Verrucosispora sp. Strain CWR15, Isolated from Gulf of Mexico Sponge.</title>
        <authorList>
            <person name="Kennedy S.J."/>
            <person name="Cella E."/>
            <person name="Azarian T."/>
            <person name="Baker B.J."/>
            <person name="Shaw L.N."/>
        </authorList>
    </citation>
    <scope>NUCLEOTIDE SEQUENCE [LARGE SCALE GENOMIC DNA]</scope>
    <source>
        <strain evidence="9 10">CWR15</strain>
    </source>
</reference>
<keyword evidence="3" id="KW-0731">Sigma factor</keyword>
<comment type="caution">
    <text evidence="9">The sequence shown here is derived from an EMBL/GenBank/DDBJ whole genome shotgun (WGS) entry which is preliminary data.</text>
</comment>
<dbReference type="GO" id="GO:0016987">
    <property type="term" value="F:sigma factor activity"/>
    <property type="evidence" value="ECO:0007669"/>
    <property type="project" value="UniProtKB-KW"/>
</dbReference>
<evidence type="ECO:0000256" key="5">
    <source>
        <dbReference type="ARBA" id="ARBA00023163"/>
    </source>
</evidence>
<dbReference type="InterPro" id="IPR013249">
    <property type="entry name" value="RNA_pol_sigma70_r4_t2"/>
</dbReference>
<evidence type="ECO:0000256" key="4">
    <source>
        <dbReference type="ARBA" id="ARBA00023125"/>
    </source>
</evidence>
<dbReference type="Pfam" id="PF04542">
    <property type="entry name" value="Sigma70_r2"/>
    <property type="match status" value="1"/>
</dbReference>
<dbReference type="InterPro" id="IPR039425">
    <property type="entry name" value="RNA_pol_sigma-70-like"/>
</dbReference>
<dbReference type="AlphaFoldDB" id="A0A6M1L0X1"/>
<feature type="domain" description="RNA polymerase sigma factor 70 region 4 type 2" evidence="8">
    <location>
        <begin position="102"/>
        <end position="154"/>
    </location>
</feature>
<proteinExistence type="inferred from homology"/>
<keyword evidence="10" id="KW-1185">Reference proteome</keyword>
<dbReference type="Proteomes" id="UP000478148">
    <property type="component" value="Unassembled WGS sequence"/>
</dbReference>
<dbReference type="InterPro" id="IPR013325">
    <property type="entry name" value="RNA_pol_sigma_r2"/>
</dbReference>
<feature type="domain" description="RNA polymerase sigma-70 region 2" evidence="7">
    <location>
        <begin position="14"/>
        <end position="70"/>
    </location>
</feature>
<evidence type="ECO:0000256" key="6">
    <source>
        <dbReference type="SAM" id="MobiDB-lite"/>
    </source>
</evidence>
<keyword evidence="4" id="KW-0238">DNA-binding</keyword>
<name>A0A6M1L0X1_9ACTN</name>
<dbReference type="GO" id="GO:0003677">
    <property type="term" value="F:DNA binding"/>
    <property type="evidence" value="ECO:0007669"/>
    <property type="project" value="UniProtKB-KW"/>
</dbReference>
<dbReference type="InterPro" id="IPR007627">
    <property type="entry name" value="RNA_pol_sigma70_r2"/>
</dbReference>
<dbReference type="RefSeq" id="WP_164445398.1">
    <property type="nucleotide sequence ID" value="NZ_SAIY01000001.1"/>
</dbReference>
<feature type="region of interest" description="Disordered" evidence="6">
    <location>
        <begin position="161"/>
        <end position="198"/>
    </location>
</feature>
<dbReference type="NCBIfam" id="TIGR02983">
    <property type="entry name" value="SigE-fam_strep"/>
    <property type="match status" value="1"/>
</dbReference>
<dbReference type="InterPro" id="IPR036388">
    <property type="entry name" value="WH-like_DNA-bd_sf"/>
</dbReference>
<dbReference type="Pfam" id="PF08281">
    <property type="entry name" value="Sigma70_r4_2"/>
    <property type="match status" value="1"/>
</dbReference>
<keyword evidence="2" id="KW-0805">Transcription regulation</keyword>
<evidence type="ECO:0000313" key="10">
    <source>
        <dbReference type="Proteomes" id="UP000478148"/>
    </source>
</evidence>
<dbReference type="EMBL" id="SAIY01000001">
    <property type="protein sequence ID" value="NGM11507.1"/>
    <property type="molecule type" value="Genomic_DNA"/>
</dbReference>
<organism evidence="9 10">
    <name type="scientific">Verrucosispora sioxanthis</name>
    <dbReference type="NCBI Taxonomy" id="2499994"/>
    <lineage>
        <taxon>Bacteria</taxon>
        <taxon>Bacillati</taxon>
        <taxon>Actinomycetota</taxon>
        <taxon>Actinomycetes</taxon>
        <taxon>Micromonosporales</taxon>
        <taxon>Micromonosporaceae</taxon>
        <taxon>Micromonospora</taxon>
    </lineage>
</organism>
<dbReference type="Gene3D" id="1.10.1740.10">
    <property type="match status" value="1"/>
</dbReference>
<evidence type="ECO:0000256" key="1">
    <source>
        <dbReference type="ARBA" id="ARBA00010641"/>
    </source>
</evidence>
<dbReference type="CDD" id="cd06171">
    <property type="entry name" value="Sigma70_r4"/>
    <property type="match status" value="1"/>
</dbReference>
<evidence type="ECO:0000256" key="2">
    <source>
        <dbReference type="ARBA" id="ARBA00023015"/>
    </source>
</evidence>
<dbReference type="PANTHER" id="PTHR43133">
    <property type="entry name" value="RNA POLYMERASE ECF-TYPE SIGMA FACTO"/>
    <property type="match status" value="1"/>
</dbReference>
<dbReference type="PANTHER" id="PTHR43133:SF50">
    <property type="entry name" value="ECF RNA POLYMERASE SIGMA FACTOR SIGM"/>
    <property type="match status" value="1"/>
</dbReference>
<evidence type="ECO:0000313" key="9">
    <source>
        <dbReference type="EMBL" id="NGM11507.1"/>
    </source>
</evidence>
<evidence type="ECO:0000259" key="7">
    <source>
        <dbReference type="Pfam" id="PF04542"/>
    </source>
</evidence>
<dbReference type="NCBIfam" id="TIGR02937">
    <property type="entry name" value="sigma70-ECF"/>
    <property type="match status" value="1"/>
</dbReference>
<dbReference type="SUPFAM" id="SSF88659">
    <property type="entry name" value="Sigma3 and sigma4 domains of RNA polymerase sigma factors"/>
    <property type="match status" value="1"/>
</dbReference>
<dbReference type="InterPro" id="IPR014325">
    <property type="entry name" value="RNA_pol_sigma-E_actinobac"/>
</dbReference>
<dbReference type="GO" id="GO:0006352">
    <property type="term" value="P:DNA-templated transcription initiation"/>
    <property type="evidence" value="ECO:0007669"/>
    <property type="project" value="InterPro"/>
</dbReference>
<gene>
    <name evidence="9" type="ORF">ENC19_01820</name>
</gene>
<comment type="similarity">
    <text evidence="1">Belongs to the sigma-70 factor family. ECF subfamily.</text>
</comment>
<evidence type="ECO:0000256" key="3">
    <source>
        <dbReference type="ARBA" id="ARBA00023082"/>
    </source>
</evidence>
<dbReference type="InterPro" id="IPR014284">
    <property type="entry name" value="RNA_pol_sigma-70_dom"/>
</dbReference>
<evidence type="ECO:0000259" key="8">
    <source>
        <dbReference type="Pfam" id="PF08281"/>
    </source>
</evidence>
<dbReference type="Gene3D" id="1.10.10.10">
    <property type="entry name" value="Winged helix-like DNA-binding domain superfamily/Winged helix DNA-binding domain"/>
    <property type="match status" value="1"/>
</dbReference>
<accession>A0A6M1L0X1</accession>
<feature type="compositionally biased region" description="Basic and acidic residues" evidence="6">
    <location>
        <begin position="188"/>
        <end position="198"/>
    </location>
</feature>
<protein>
    <submittedName>
        <fullName evidence="9">SigE family RNA polymerase sigma factor</fullName>
    </submittedName>
</protein>